<evidence type="ECO:0000256" key="1">
    <source>
        <dbReference type="ARBA" id="ARBA00004325"/>
    </source>
</evidence>
<feature type="compositionally biased region" description="Polar residues" evidence="8">
    <location>
        <begin position="236"/>
        <end position="245"/>
    </location>
</feature>
<evidence type="ECO:0000256" key="2">
    <source>
        <dbReference type="ARBA" id="ARBA00010904"/>
    </source>
</evidence>
<keyword evidence="10" id="KW-1185">Reference proteome</keyword>
<evidence type="ECO:0000256" key="6">
    <source>
        <dbReference type="ARBA" id="ARBA00023136"/>
    </source>
</evidence>
<evidence type="ECO:0000256" key="4">
    <source>
        <dbReference type="ARBA" id="ARBA00022989"/>
    </source>
</evidence>
<comment type="function">
    <text evidence="7">Component of the MICOS complex, a large protein complex of the mitochondrial inner membrane that plays crucial roles in the maintenance of crista junctions, inner membrane architecture, and formation of contact sites to the outer membrane.</text>
</comment>
<keyword evidence="6 7" id="KW-0472">Membrane</keyword>
<dbReference type="PANTHER" id="PTHR14564">
    <property type="entry name" value="MICOS COMPLEX SUBUNIT MIC26 / MIC27 FAMILY MEMBER"/>
    <property type="match status" value="1"/>
</dbReference>
<dbReference type="Proteomes" id="UP000472277">
    <property type="component" value="Chromosome 19"/>
</dbReference>
<dbReference type="GO" id="GO:0061617">
    <property type="term" value="C:MICOS complex"/>
    <property type="evidence" value="ECO:0007669"/>
    <property type="project" value="UniProtKB-UniRule"/>
</dbReference>
<reference evidence="9" key="1">
    <citation type="submission" date="2025-08" db="UniProtKB">
        <authorList>
            <consortium name="Ensembl"/>
        </authorList>
    </citation>
    <scope>IDENTIFICATION</scope>
</reference>
<evidence type="ECO:0000256" key="5">
    <source>
        <dbReference type="ARBA" id="ARBA00023128"/>
    </source>
</evidence>
<gene>
    <name evidence="9" type="primary">LOC115154523</name>
</gene>
<proteinExistence type="inferred from homology"/>
<name>A0A674BRH9_SALTR</name>
<evidence type="ECO:0000256" key="8">
    <source>
        <dbReference type="SAM" id="MobiDB-lite"/>
    </source>
</evidence>
<reference evidence="9" key="2">
    <citation type="submission" date="2025-09" db="UniProtKB">
        <authorList>
            <consortium name="Ensembl"/>
        </authorList>
    </citation>
    <scope>IDENTIFICATION</scope>
</reference>
<evidence type="ECO:0000313" key="9">
    <source>
        <dbReference type="Ensembl" id="ENSSTUP00000074005.1"/>
    </source>
</evidence>
<keyword evidence="5 7" id="KW-0496">Mitochondrion</keyword>
<keyword evidence="3 7" id="KW-0812">Transmembrane</keyword>
<evidence type="ECO:0000256" key="7">
    <source>
        <dbReference type="RuleBase" id="RU363021"/>
    </source>
</evidence>
<keyword evidence="7" id="KW-0999">Mitochondrion inner membrane</keyword>
<dbReference type="InParanoid" id="A0A674BRH9"/>
<keyword evidence="4 7" id="KW-1133">Transmembrane helix</keyword>
<dbReference type="Pfam" id="PF09769">
    <property type="entry name" value="ApoO"/>
    <property type="match status" value="1"/>
</dbReference>
<feature type="compositionally biased region" description="Low complexity" evidence="8">
    <location>
        <begin position="339"/>
        <end position="359"/>
    </location>
</feature>
<evidence type="ECO:0000256" key="3">
    <source>
        <dbReference type="ARBA" id="ARBA00022692"/>
    </source>
</evidence>
<dbReference type="GeneTree" id="ENSGT00530000063666"/>
<dbReference type="Ensembl" id="ENSSTUT00000078618.1">
    <property type="protein sequence ID" value="ENSSTUP00000074005.1"/>
    <property type="gene ID" value="ENSSTUG00000032420.1"/>
</dbReference>
<comment type="subunit">
    <text evidence="7">Component of the mitochondrial contact site and cristae organizing system (MICOS) complex.</text>
</comment>
<dbReference type="AlphaFoldDB" id="A0A674BRH9"/>
<dbReference type="GO" id="GO:0042407">
    <property type="term" value="P:cristae formation"/>
    <property type="evidence" value="ECO:0007669"/>
    <property type="project" value="InterPro"/>
</dbReference>
<feature type="region of interest" description="Disordered" evidence="8">
    <location>
        <begin position="335"/>
        <end position="496"/>
    </location>
</feature>
<sequence length="496" mass="51532">MHKTGVSLYFTGFNCASSITVDVNFRLENHFRPILTKVCIVCVCVYLQVVKLAVIPAAMGLASFRVYAMSQDKTETVLLSPRELSIYAPDPPATHYMDEQPGALQNGLGVVRVGLQPYVRAVKNAYTSVKVGAVTVYTAGHDAYEFLSDPPPGFMPRVGVITVSGLAGLILARKGSRLMRLGVPLGMATVGMAVCYPTQTVGVVKMTGQKMYAASQYTTSSVASIFKSKPKEVTPPTVSLEQAPQATIPEPEVSEAKPLPEAESSEPDMPAVDKASPTEPSFTSGPVEGAPSVVESAPQPTTEVAPAEDSIDTEPAEPEVVTVVEQGAVQTALVPAPPVEEAAASPAEEIPAPAPVEAVPAPPPAEEVIPLPPPAEETVLPPPAPVEEEAAPSPPAPVEEEAAPSPPAPVEEEAAPSPPAAKEAAPAPIEGVADPPPVAEETTPAPVDEAIPPATTEEPSVFVTKTAGKPKFAPDPKLIDLGQASPEDADLYSTRG</sequence>
<feature type="region of interest" description="Disordered" evidence="8">
    <location>
        <begin position="232"/>
        <end position="313"/>
    </location>
</feature>
<organism evidence="9 10">
    <name type="scientific">Salmo trutta</name>
    <name type="common">Brown trout</name>
    <dbReference type="NCBI Taxonomy" id="8032"/>
    <lineage>
        <taxon>Eukaryota</taxon>
        <taxon>Metazoa</taxon>
        <taxon>Chordata</taxon>
        <taxon>Craniata</taxon>
        <taxon>Vertebrata</taxon>
        <taxon>Euteleostomi</taxon>
        <taxon>Actinopterygii</taxon>
        <taxon>Neopterygii</taxon>
        <taxon>Teleostei</taxon>
        <taxon>Protacanthopterygii</taxon>
        <taxon>Salmoniformes</taxon>
        <taxon>Salmonidae</taxon>
        <taxon>Salmoninae</taxon>
        <taxon>Salmo</taxon>
    </lineage>
</organism>
<evidence type="ECO:0000313" key="10">
    <source>
        <dbReference type="Proteomes" id="UP000472277"/>
    </source>
</evidence>
<dbReference type="OMA" id="GGEDIYH"/>
<dbReference type="InterPro" id="IPR033182">
    <property type="entry name" value="MIC26/MIC27_animal"/>
</dbReference>
<dbReference type="InterPro" id="IPR019166">
    <property type="entry name" value="MIC26/MIC27"/>
</dbReference>
<feature type="transmembrane region" description="Helical" evidence="7">
    <location>
        <begin position="34"/>
        <end position="59"/>
    </location>
</feature>
<feature type="compositionally biased region" description="Pro residues" evidence="8">
    <location>
        <begin position="360"/>
        <end position="385"/>
    </location>
</feature>
<accession>A0A674BRH9</accession>
<feature type="transmembrane region" description="Helical" evidence="7">
    <location>
        <begin position="154"/>
        <end position="172"/>
    </location>
</feature>
<comment type="subcellular location">
    <subcellularLocation>
        <location evidence="7">Mitochondrion inner membrane</location>
    </subcellularLocation>
    <subcellularLocation>
        <location evidence="1">Mitochondrion membrane</location>
    </subcellularLocation>
</comment>
<protein>
    <recommendedName>
        <fullName evidence="7">MICOS complex subunit</fullName>
    </recommendedName>
</protein>
<comment type="similarity">
    <text evidence="2">Belongs to the apolipoprotein O/MICOS complex subunit Mic27 family.</text>
</comment>